<evidence type="ECO:0000259" key="3">
    <source>
        <dbReference type="Pfam" id="PF25917"/>
    </source>
</evidence>
<gene>
    <name evidence="4" type="ORF">DNK49_17165</name>
</gene>
<evidence type="ECO:0000313" key="5">
    <source>
        <dbReference type="Proteomes" id="UP000248259"/>
    </source>
</evidence>
<feature type="domain" description="Multidrug resistance protein MdtA-like barrel-sandwich hybrid" evidence="3">
    <location>
        <begin position="69"/>
        <end position="229"/>
    </location>
</feature>
<keyword evidence="5" id="KW-1185">Reference proteome</keyword>
<dbReference type="Gene3D" id="1.10.287.470">
    <property type="entry name" value="Helix hairpin bin"/>
    <property type="match status" value="1"/>
</dbReference>
<comment type="caution">
    <text evidence="4">The sequence shown here is derived from an EMBL/GenBank/DDBJ whole genome shotgun (WGS) entry which is preliminary data.</text>
</comment>
<evidence type="ECO:0000256" key="2">
    <source>
        <dbReference type="SAM" id="Coils"/>
    </source>
</evidence>
<dbReference type="GO" id="GO:1990281">
    <property type="term" value="C:efflux pump complex"/>
    <property type="evidence" value="ECO:0007669"/>
    <property type="project" value="TreeGrafter"/>
</dbReference>
<dbReference type="RefSeq" id="WP_110527282.1">
    <property type="nucleotide sequence ID" value="NZ_QKOE01000015.1"/>
</dbReference>
<evidence type="ECO:0000256" key="1">
    <source>
        <dbReference type="ARBA" id="ARBA00009477"/>
    </source>
</evidence>
<dbReference type="InterPro" id="IPR058625">
    <property type="entry name" value="MdtA-like_BSH"/>
</dbReference>
<dbReference type="Proteomes" id="UP000248259">
    <property type="component" value="Unassembled WGS sequence"/>
</dbReference>
<dbReference type="GO" id="GO:0015562">
    <property type="term" value="F:efflux transmembrane transporter activity"/>
    <property type="evidence" value="ECO:0007669"/>
    <property type="project" value="TreeGrafter"/>
</dbReference>
<dbReference type="PANTHER" id="PTHR30469:SF15">
    <property type="entry name" value="HLYD FAMILY OF SECRETION PROTEINS"/>
    <property type="match status" value="1"/>
</dbReference>
<proteinExistence type="inferred from homology"/>
<comment type="similarity">
    <text evidence="1">Belongs to the membrane fusion protein (MFP) (TC 8.A.1) family.</text>
</comment>
<name>A0A323UQI2_9RHOO</name>
<dbReference type="OrthoDB" id="8524475at2"/>
<dbReference type="SUPFAM" id="SSF111369">
    <property type="entry name" value="HlyD-like secretion proteins"/>
    <property type="match status" value="1"/>
</dbReference>
<dbReference type="InterPro" id="IPR006143">
    <property type="entry name" value="RND_pump_MFP"/>
</dbReference>
<dbReference type="Gene3D" id="2.40.30.170">
    <property type="match status" value="1"/>
</dbReference>
<keyword evidence="2" id="KW-0175">Coiled coil</keyword>
<reference evidence="4 5" key="1">
    <citation type="submission" date="2018-06" db="EMBL/GenBank/DDBJ databases">
        <title>Azoarcus communis strain SWub3 genome.</title>
        <authorList>
            <person name="Zorraquino Salvo V."/>
            <person name="Toubiana D."/>
            <person name="Blumwald E."/>
        </authorList>
    </citation>
    <scope>NUCLEOTIDE SEQUENCE [LARGE SCALE GENOMIC DNA]</scope>
    <source>
        <strain evidence="4 5">SWub3</strain>
    </source>
</reference>
<dbReference type="EMBL" id="QKOE01000015">
    <property type="protein sequence ID" value="PZA15282.1"/>
    <property type="molecule type" value="Genomic_DNA"/>
</dbReference>
<dbReference type="AlphaFoldDB" id="A0A323UQI2"/>
<dbReference type="NCBIfam" id="TIGR01730">
    <property type="entry name" value="RND_mfp"/>
    <property type="match status" value="1"/>
</dbReference>
<sequence length="395" mass="43050">MRRLLLPVLIIAFALAGFIALKASRPAPPQVEVRERSWRVEAVAVSPQSAQPTLVLYGRIEAPDRVRAAAPVSGRILELKVRDGDKVAQGTVLARLDPRDLEPRVTQARGDVDRELIRHRTDLAAIEQERTLLRLAEAKQARFEKLMNARLGAESNYDQTREEVARVRLSLAQREQAIAEHPARLAQLRAKLAEAERDARRGEIVAPFAARIGKVEVAAGDQVQAGQALLTLFASDALFLRAQIPAVYAEELRAALARGEQPEATADFGTSRLRARLERIGGEADARGVDVLLRVEEGTGLPSGAFVNALMQRPAVDDVIVLPPTALHGGDRIYAIRNGRLTGIRVSRIGERRTEAGVELLLRAPELRAGEQVMRTHLPNAIEGLAVEVVGAVAP</sequence>
<dbReference type="Gene3D" id="2.40.50.100">
    <property type="match status" value="1"/>
</dbReference>
<protein>
    <submittedName>
        <fullName evidence="4">RND transporter</fullName>
    </submittedName>
</protein>
<dbReference type="Pfam" id="PF25917">
    <property type="entry name" value="BSH_RND"/>
    <property type="match status" value="1"/>
</dbReference>
<evidence type="ECO:0000313" key="4">
    <source>
        <dbReference type="EMBL" id="PZA15282.1"/>
    </source>
</evidence>
<dbReference type="PANTHER" id="PTHR30469">
    <property type="entry name" value="MULTIDRUG RESISTANCE PROTEIN MDTA"/>
    <property type="match status" value="1"/>
</dbReference>
<feature type="coiled-coil region" evidence="2">
    <location>
        <begin position="178"/>
        <end position="205"/>
    </location>
</feature>
<organism evidence="4 5">
    <name type="scientific">Parazoarcus communis SWub3 = DSM 12120</name>
    <dbReference type="NCBI Taxonomy" id="1121029"/>
    <lineage>
        <taxon>Bacteria</taxon>
        <taxon>Pseudomonadati</taxon>
        <taxon>Pseudomonadota</taxon>
        <taxon>Betaproteobacteria</taxon>
        <taxon>Rhodocyclales</taxon>
        <taxon>Zoogloeaceae</taxon>
        <taxon>Parazoarcus</taxon>
    </lineage>
</organism>
<accession>A0A323UQI2</accession>